<evidence type="ECO:0000313" key="3">
    <source>
        <dbReference type="Proteomes" id="UP000714275"/>
    </source>
</evidence>
<comment type="caution">
    <text evidence="2">The sequence shown here is derived from an EMBL/GenBank/DDBJ whole genome shotgun (WGS) entry which is preliminary data.</text>
</comment>
<keyword evidence="1" id="KW-1133">Transmembrane helix</keyword>
<keyword evidence="1" id="KW-0472">Membrane</keyword>
<keyword evidence="1" id="KW-0812">Transmembrane</keyword>
<evidence type="ECO:0000256" key="1">
    <source>
        <dbReference type="SAM" id="Phobius"/>
    </source>
</evidence>
<gene>
    <name evidence="2" type="ORF">EV702DRAFT_1147863</name>
</gene>
<proteinExistence type="predicted"/>
<keyword evidence="3" id="KW-1185">Reference proteome</keyword>
<dbReference type="Proteomes" id="UP000714275">
    <property type="component" value="Unassembled WGS sequence"/>
</dbReference>
<dbReference type="EMBL" id="JABBWD010000089">
    <property type="protein sequence ID" value="KAG1767190.1"/>
    <property type="molecule type" value="Genomic_DNA"/>
</dbReference>
<sequence>MSGGVKAARARLISWSFITPLSSTFMPSRPQASVLMCRCAPILNVADNDYNKIYGKCTLPSLYVYVSCISIPFWSWRVWLPLSCTPHPP</sequence>
<reference evidence="2" key="1">
    <citation type="journal article" date="2020" name="New Phytol.">
        <title>Comparative genomics reveals dynamic genome evolution in host specialist ectomycorrhizal fungi.</title>
        <authorList>
            <person name="Lofgren L.A."/>
            <person name="Nguyen N.H."/>
            <person name="Vilgalys R."/>
            <person name="Ruytinx J."/>
            <person name="Liao H.L."/>
            <person name="Branco S."/>
            <person name="Kuo A."/>
            <person name="LaButti K."/>
            <person name="Lipzen A."/>
            <person name="Andreopoulos W."/>
            <person name="Pangilinan J."/>
            <person name="Riley R."/>
            <person name="Hundley H."/>
            <person name="Na H."/>
            <person name="Barry K."/>
            <person name="Grigoriev I.V."/>
            <person name="Stajich J.E."/>
            <person name="Kennedy P.G."/>
        </authorList>
    </citation>
    <scope>NUCLEOTIDE SEQUENCE</scope>
    <source>
        <strain evidence="2">DOB743</strain>
    </source>
</reference>
<name>A0A9P7CWP2_9AGAM</name>
<protein>
    <submittedName>
        <fullName evidence="2">Uncharacterized protein</fullName>
    </submittedName>
</protein>
<dbReference type="AlphaFoldDB" id="A0A9P7CWP2"/>
<organism evidence="2 3">
    <name type="scientific">Suillus placidus</name>
    <dbReference type="NCBI Taxonomy" id="48579"/>
    <lineage>
        <taxon>Eukaryota</taxon>
        <taxon>Fungi</taxon>
        <taxon>Dikarya</taxon>
        <taxon>Basidiomycota</taxon>
        <taxon>Agaricomycotina</taxon>
        <taxon>Agaricomycetes</taxon>
        <taxon>Agaricomycetidae</taxon>
        <taxon>Boletales</taxon>
        <taxon>Suillineae</taxon>
        <taxon>Suillaceae</taxon>
        <taxon>Suillus</taxon>
    </lineage>
</organism>
<feature type="transmembrane region" description="Helical" evidence="1">
    <location>
        <begin position="62"/>
        <end position="79"/>
    </location>
</feature>
<accession>A0A9P7CWP2</accession>
<evidence type="ECO:0000313" key="2">
    <source>
        <dbReference type="EMBL" id="KAG1767190.1"/>
    </source>
</evidence>